<reference evidence="3" key="1">
    <citation type="submission" date="2018-11" db="EMBL/GenBank/DDBJ databases">
        <title>Complete genome sequence of Paenibacillus sp. ML311-T8.</title>
        <authorList>
            <person name="Nam Y.-D."/>
            <person name="Kang J."/>
            <person name="Chung W.-H."/>
            <person name="Park Y.S."/>
        </authorList>
    </citation>
    <scope>NUCLEOTIDE SEQUENCE [LARGE SCALE GENOMIC DNA]</scope>
    <source>
        <strain evidence="3">ML311-T8</strain>
    </source>
</reference>
<keyword evidence="1" id="KW-0812">Transmembrane</keyword>
<gene>
    <name evidence="2" type="ORF">EHS13_00510</name>
</gene>
<keyword evidence="3" id="KW-1185">Reference proteome</keyword>
<proteinExistence type="predicted"/>
<evidence type="ECO:0000256" key="1">
    <source>
        <dbReference type="SAM" id="Phobius"/>
    </source>
</evidence>
<name>A0A6B8R951_9BACL</name>
<evidence type="ECO:0000313" key="2">
    <source>
        <dbReference type="EMBL" id="QGQ93511.1"/>
    </source>
</evidence>
<dbReference type="OrthoDB" id="2990399at2"/>
<evidence type="ECO:0000313" key="3">
    <source>
        <dbReference type="Proteomes" id="UP000426246"/>
    </source>
</evidence>
<organism evidence="2 3">
    <name type="scientific">Paenibacillus psychroresistens</name>
    <dbReference type="NCBI Taxonomy" id="1778678"/>
    <lineage>
        <taxon>Bacteria</taxon>
        <taxon>Bacillati</taxon>
        <taxon>Bacillota</taxon>
        <taxon>Bacilli</taxon>
        <taxon>Bacillales</taxon>
        <taxon>Paenibacillaceae</taxon>
        <taxon>Paenibacillus</taxon>
    </lineage>
</organism>
<sequence>MVIGLIWIMGIYGLCALLVLGLHRLQQKKPIHVALVTLNNQTQIEWYLRSFLWVSVLRGRSIYLTVFDAGSTDETLAIVTKLALDRDNIKVETSTDGVSTYMNQHGEDAVIVLQLMNQSKEASWLKPHL</sequence>
<dbReference type="EMBL" id="CP034235">
    <property type="protein sequence ID" value="QGQ93511.1"/>
    <property type="molecule type" value="Genomic_DNA"/>
</dbReference>
<dbReference type="AlphaFoldDB" id="A0A6B8R951"/>
<dbReference type="Proteomes" id="UP000426246">
    <property type="component" value="Chromosome"/>
</dbReference>
<dbReference type="RefSeq" id="WP_155698354.1">
    <property type="nucleotide sequence ID" value="NZ_CP034235.1"/>
</dbReference>
<keyword evidence="1" id="KW-0472">Membrane</keyword>
<keyword evidence="1" id="KW-1133">Transmembrane helix</keyword>
<protein>
    <submittedName>
        <fullName evidence="2">Uncharacterized protein</fullName>
    </submittedName>
</protein>
<accession>A0A6B8R951</accession>
<dbReference type="KEGG" id="ppsc:EHS13_00510"/>
<feature type="transmembrane region" description="Helical" evidence="1">
    <location>
        <begin position="6"/>
        <end position="22"/>
    </location>
</feature>